<protein>
    <recommendedName>
        <fullName evidence="5">NAD(P)-binding protein</fullName>
    </recommendedName>
</protein>
<dbReference type="InterPro" id="IPR036291">
    <property type="entry name" value="NAD(P)-bd_dom_sf"/>
</dbReference>
<organism evidence="3 4">
    <name type="scientific">Aspergillus cavernicola</name>
    <dbReference type="NCBI Taxonomy" id="176166"/>
    <lineage>
        <taxon>Eukaryota</taxon>
        <taxon>Fungi</taxon>
        <taxon>Dikarya</taxon>
        <taxon>Ascomycota</taxon>
        <taxon>Pezizomycotina</taxon>
        <taxon>Eurotiomycetes</taxon>
        <taxon>Eurotiomycetidae</taxon>
        <taxon>Eurotiales</taxon>
        <taxon>Aspergillaceae</taxon>
        <taxon>Aspergillus</taxon>
        <taxon>Aspergillus subgen. Nidulantes</taxon>
    </lineage>
</organism>
<dbReference type="PRINTS" id="PR00081">
    <property type="entry name" value="GDHRDH"/>
</dbReference>
<name>A0ABR4I6E7_9EURO</name>
<comment type="caution">
    <text evidence="3">The sequence shown here is derived from an EMBL/GenBank/DDBJ whole genome shotgun (WGS) entry which is preliminary data.</text>
</comment>
<sequence length="341" mass="36554">MSALYGLLFTKLKLPPASAIHGKTILITGANTGLGREAARHALSLGAGAVILGVRTLTKGEQAKIDIESSTGCSNKVLVWPIDLESFASVQAFAGKVSKYVDDGGRLDIAIMNAGFASMEWAITGDGWERSLQANVLSTALLSLELLPVLLRSAERFPSSSSASTRPHLTIVASDIHRGVKFSERSAGSILSALNDHERWKASQGLGGATERYAVTKLLDIFITMEIARLAPRDERGDPLVIVNSLTPGFCKSDLLTREKAPLLLKVVQAAIARTVEEGSKTLLHAATAGVETHGLWMENQAVADPGSIVTDSAMVGVREKIWKEVVDVLREVNSEIRTEY</sequence>
<dbReference type="PANTHER" id="PTHR43157">
    <property type="entry name" value="PHOSPHATIDYLINOSITOL-GLYCAN BIOSYNTHESIS CLASS F PROTEIN-RELATED"/>
    <property type="match status" value="1"/>
</dbReference>
<proteinExistence type="inferred from homology"/>
<dbReference type="PANTHER" id="PTHR43157:SF31">
    <property type="entry name" value="PHOSPHATIDYLINOSITOL-GLYCAN BIOSYNTHESIS CLASS F PROTEIN"/>
    <property type="match status" value="1"/>
</dbReference>
<evidence type="ECO:0000313" key="4">
    <source>
        <dbReference type="Proteomes" id="UP001610335"/>
    </source>
</evidence>
<dbReference type="Gene3D" id="3.40.50.720">
    <property type="entry name" value="NAD(P)-binding Rossmann-like Domain"/>
    <property type="match status" value="1"/>
</dbReference>
<gene>
    <name evidence="3" type="ORF">BDW59DRAFT_148980</name>
</gene>
<reference evidence="3 4" key="1">
    <citation type="submission" date="2024-07" db="EMBL/GenBank/DDBJ databases">
        <title>Section-level genome sequencing and comparative genomics of Aspergillus sections Usti and Cavernicolus.</title>
        <authorList>
            <consortium name="Lawrence Berkeley National Laboratory"/>
            <person name="Nybo J.L."/>
            <person name="Vesth T.C."/>
            <person name="Theobald S."/>
            <person name="Frisvad J.C."/>
            <person name="Larsen T.O."/>
            <person name="Kjaerboelling I."/>
            <person name="Rothschild-Mancinelli K."/>
            <person name="Lyhne E.K."/>
            <person name="Kogle M.E."/>
            <person name="Barry K."/>
            <person name="Clum A."/>
            <person name="Na H."/>
            <person name="Ledsgaard L."/>
            <person name="Lin J."/>
            <person name="Lipzen A."/>
            <person name="Kuo A."/>
            <person name="Riley R."/>
            <person name="Mondo S."/>
            <person name="LaButti K."/>
            <person name="Haridas S."/>
            <person name="Pangalinan J."/>
            <person name="Salamov A.A."/>
            <person name="Simmons B.A."/>
            <person name="Magnuson J.K."/>
            <person name="Chen J."/>
            <person name="Drula E."/>
            <person name="Henrissat B."/>
            <person name="Wiebenga A."/>
            <person name="Lubbers R.J."/>
            <person name="Gomes A.C."/>
            <person name="Makela M.R."/>
            <person name="Stajich J."/>
            <person name="Grigoriev I.V."/>
            <person name="Mortensen U.H."/>
            <person name="De vries R.P."/>
            <person name="Baker S.E."/>
            <person name="Andersen M.R."/>
        </authorList>
    </citation>
    <scope>NUCLEOTIDE SEQUENCE [LARGE SCALE GENOMIC DNA]</scope>
    <source>
        <strain evidence="3 4">CBS 600.67</strain>
    </source>
</reference>
<keyword evidence="2" id="KW-0560">Oxidoreductase</keyword>
<comment type="similarity">
    <text evidence="1">Belongs to the short-chain dehydrogenases/reductases (SDR) family.</text>
</comment>
<dbReference type="EMBL" id="JBFXLS010000054">
    <property type="protein sequence ID" value="KAL2823326.1"/>
    <property type="molecule type" value="Genomic_DNA"/>
</dbReference>
<accession>A0ABR4I6E7</accession>
<evidence type="ECO:0000313" key="3">
    <source>
        <dbReference type="EMBL" id="KAL2823326.1"/>
    </source>
</evidence>
<keyword evidence="4" id="KW-1185">Reference proteome</keyword>
<dbReference type="SUPFAM" id="SSF51735">
    <property type="entry name" value="NAD(P)-binding Rossmann-fold domains"/>
    <property type="match status" value="1"/>
</dbReference>
<evidence type="ECO:0000256" key="1">
    <source>
        <dbReference type="ARBA" id="ARBA00006484"/>
    </source>
</evidence>
<dbReference type="Proteomes" id="UP001610335">
    <property type="component" value="Unassembled WGS sequence"/>
</dbReference>
<dbReference type="Pfam" id="PF00106">
    <property type="entry name" value="adh_short"/>
    <property type="match status" value="1"/>
</dbReference>
<evidence type="ECO:0000256" key="2">
    <source>
        <dbReference type="ARBA" id="ARBA00023002"/>
    </source>
</evidence>
<evidence type="ECO:0008006" key="5">
    <source>
        <dbReference type="Google" id="ProtNLM"/>
    </source>
</evidence>
<dbReference type="InterPro" id="IPR002347">
    <property type="entry name" value="SDR_fam"/>
</dbReference>